<dbReference type="Proteomes" id="UP000077671">
    <property type="component" value="Unassembled WGS sequence"/>
</dbReference>
<dbReference type="GO" id="GO:0005783">
    <property type="term" value="C:endoplasmic reticulum"/>
    <property type="evidence" value="ECO:0007669"/>
    <property type="project" value="UniProtKB-SubCell"/>
</dbReference>
<dbReference type="GO" id="GO:0046872">
    <property type="term" value="F:metal ion binding"/>
    <property type="evidence" value="ECO:0007669"/>
    <property type="project" value="UniProtKB-KW"/>
</dbReference>
<comment type="caution">
    <text evidence="9">The sequence shown here is derived from an EMBL/GenBank/DDBJ whole genome shotgun (WGS) entry which is preliminary data.</text>
</comment>
<evidence type="ECO:0000256" key="4">
    <source>
        <dbReference type="ARBA" id="ARBA00022824"/>
    </source>
</evidence>
<dbReference type="AlphaFoldDB" id="A0A8T8T898"/>
<proteinExistence type="inferred from homology"/>
<dbReference type="GO" id="GO:0020037">
    <property type="term" value="F:heme binding"/>
    <property type="evidence" value="ECO:0007669"/>
    <property type="project" value="UniProtKB-ARBA"/>
</dbReference>
<protein>
    <recommendedName>
        <fullName evidence="8">Cytochrome b5 heme-binding domain-containing protein</fullName>
    </recommendedName>
</protein>
<dbReference type="EMBL" id="LWDD02000686">
    <property type="protein sequence ID" value="KAE8257082.1"/>
    <property type="molecule type" value="Genomic_DNA"/>
</dbReference>
<evidence type="ECO:0000256" key="3">
    <source>
        <dbReference type="ARBA" id="ARBA00022723"/>
    </source>
</evidence>
<reference evidence="9" key="1">
    <citation type="submission" date="2016-04" db="EMBL/GenBank/DDBJ databases">
        <authorList>
            <person name="Nguyen H.D."/>
            <person name="Kesanakurti P."/>
            <person name="Cullis J."/>
            <person name="Levesque C.A."/>
            <person name="Hambleton S."/>
        </authorList>
    </citation>
    <scope>NUCLEOTIDE SEQUENCE</scope>
    <source>
        <strain evidence="9">DAOMC 238032</strain>
    </source>
</reference>
<dbReference type="GO" id="GO:0016020">
    <property type="term" value="C:membrane"/>
    <property type="evidence" value="ECO:0007669"/>
    <property type="project" value="TreeGrafter"/>
</dbReference>
<comment type="similarity">
    <text evidence="6">Belongs to the cytochrome b5 family. MAPR subfamily.</text>
</comment>
<dbReference type="SMART" id="SM01117">
    <property type="entry name" value="Cyt-b5"/>
    <property type="match status" value="1"/>
</dbReference>
<keyword evidence="4" id="KW-0256">Endoplasmic reticulum</keyword>
<dbReference type="PANTHER" id="PTHR10281">
    <property type="entry name" value="MEMBRANE-ASSOCIATED PROGESTERONE RECEPTOR COMPONENT-RELATED"/>
    <property type="match status" value="1"/>
</dbReference>
<dbReference type="FunFam" id="3.10.120.10:FF:000003">
    <property type="entry name" value="membrane-associated progesterone receptor component 1"/>
    <property type="match status" value="1"/>
</dbReference>
<evidence type="ECO:0000256" key="7">
    <source>
        <dbReference type="SAM" id="MobiDB-lite"/>
    </source>
</evidence>
<comment type="subcellular location">
    <subcellularLocation>
        <location evidence="1">Endoplasmic reticulum</location>
    </subcellularLocation>
</comment>
<evidence type="ECO:0000313" key="10">
    <source>
        <dbReference type="Proteomes" id="UP000077671"/>
    </source>
</evidence>
<keyword evidence="5" id="KW-0408">Iron</keyword>
<feature type="region of interest" description="Disordered" evidence="7">
    <location>
        <begin position="96"/>
        <end position="129"/>
    </location>
</feature>
<evidence type="ECO:0000259" key="8">
    <source>
        <dbReference type="SMART" id="SM01117"/>
    </source>
</evidence>
<dbReference type="PANTHER" id="PTHR10281:SF72">
    <property type="entry name" value="NEUDESIN"/>
    <property type="match status" value="1"/>
</dbReference>
<dbReference type="InterPro" id="IPR001199">
    <property type="entry name" value="Cyt_B5-like_heme/steroid-bd"/>
</dbReference>
<sequence>MSSSTASPLALPLGLERIEQVEYFHRKAAGLGSGSHTDLPLNSSSYLAFVPPQLLSHIVTNPLNLFLLAFVLYCLHPHFFPPSLVSLTPTLAKARGLPPHGPPLSSKSATANSSSSSSSSNNGGPLPYSHLPRSHPESVVWTRFTPRTLAVHDGSGGSKSRILLGIHGKVFDVSKGRNFYGPEGPYGNFAGRDASRGMAKQSFDLEMLTPLDQPIDKLEDLTPAELNNMREWVGHFSAKYPQVGVLVEEGEE</sequence>
<name>A0A8T8T898_9BASI</name>
<evidence type="ECO:0000256" key="2">
    <source>
        <dbReference type="ARBA" id="ARBA00022617"/>
    </source>
</evidence>
<evidence type="ECO:0000256" key="6">
    <source>
        <dbReference type="ARBA" id="ARBA00038357"/>
    </source>
</evidence>
<evidence type="ECO:0000256" key="1">
    <source>
        <dbReference type="ARBA" id="ARBA00004240"/>
    </source>
</evidence>
<reference evidence="9" key="2">
    <citation type="journal article" date="2019" name="IMA Fungus">
        <title>Genome sequencing and comparison of five Tilletia species to identify candidate genes for the detection of regulated species infecting wheat.</title>
        <authorList>
            <person name="Nguyen H.D.T."/>
            <person name="Sultana T."/>
            <person name="Kesanakurti P."/>
            <person name="Hambleton S."/>
        </authorList>
    </citation>
    <scope>NUCLEOTIDE SEQUENCE</scope>
    <source>
        <strain evidence="9">DAOMC 238032</strain>
    </source>
</reference>
<evidence type="ECO:0000313" key="9">
    <source>
        <dbReference type="EMBL" id="KAE8257082.1"/>
    </source>
</evidence>
<dbReference type="InterPro" id="IPR050577">
    <property type="entry name" value="MAPR/NEUFC/NENF-like"/>
</dbReference>
<dbReference type="Gene3D" id="3.10.120.10">
    <property type="entry name" value="Cytochrome b5-like heme/steroid binding domain"/>
    <property type="match status" value="1"/>
</dbReference>
<dbReference type="InterPro" id="IPR036400">
    <property type="entry name" value="Cyt_B5-like_heme/steroid_sf"/>
</dbReference>
<accession>A0A8T8T898</accession>
<dbReference type="SUPFAM" id="SSF55856">
    <property type="entry name" value="Cytochrome b5-like heme/steroid binding domain"/>
    <property type="match status" value="1"/>
</dbReference>
<dbReference type="Pfam" id="PF00173">
    <property type="entry name" value="Cyt-b5"/>
    <property type="match status" value="1"/>
</dbReference>
<keyword evidence="2" id="KW-0349">Heme</keyword>
<evidence type="ECO:0000256" key="5">
    <source>
        <dbReference type="ARBA" id="ARBA00023004"/>
    </source>
</evidence>
<keyword evidence="3" id="KW-0479">Metal-binding</keyword>
<feature type="domain" description="Cytochrome b5 heme-binding" evidence="8">
    <location>
        <begin position="144"/>
        <end position="247"/>
    </location>
</feature>
<gene>
    <name evidence="9" type="ORF">A4X03_0g4795</name>
</gene>
<feature type="compositionally biased region" description="Low complexity" evidence="7">
    <location>
        <begin position="105"/>
        <end position="122"/>
    </location>
</feature>
<organism evidence="9 10">
    <name type="scientific">Tilletia caries</name>
    <name type="common">wheat bunt fungus</name>
    <dbReference type="NCBI Taxonomy" id="13290"/>
    <lineage>
        <taxon>Eukaryota</taxon>
        <taxon>Fungi</taxon>
        <taxon>Dikarya</taxon>
        <taxon>Basidiomycota</taxon>
        <taxon>Ustilaginomycotina</taxon>
        <taxon>Exobasidiomycetes</taxon>
        <taxon>Tilletiales</taxon>
        <taxon>Tilletiaceae</taxon>
        <taxon>Tilletia</taxon>
    </lineage>
</organism>